<dbReference type="InterPro" id="IPR044519">
    <property type="entry name" value="ARF_GAP_AGD6/7"/>
</dbReference>
<dbReference type="GO" id="GO:0005096">
    <property type="term" value="F:GTPase activator activity"/>
    <property type="evidence" value="ECO:0007669"/>
    <property type="project" value="InterPro"/>
</dbReference>
<dbReference type="PANTHER" id="PTHR47021">
    <property type="entry name" value="ADP-RIBOSYLATION FACTOR GTPASE-ACTIVATING PROTEIN AGD6-RELATED"/>
    <property type="match status" value="1"/>
</dbReference>
<feature type="compositionally biased region" description="Polar residues" evidence="1">
    <location>
        <begin position="91"/>
        <end position="104"/>
    </location>
</feature>
<reference evidence="2 3" key="1">
    <citation type="submission" date="2020-08" db="EMBL/GenBank/DDBJ databases">
        <title>Plant Genome Project.</title>
        <authorList>
            <person name="Zhang R.-G."/>
        </authorList>
    </citation>
    <scope>NUCLEOTIDE SEQUENCE [LARGE SCALE GENOMIC DNA]</scope>
    <source>
        <tissue evidence="2">Rhizome</tissue>
    </source>
</reference>
<organism evidence="2 3">
    <name type="scientific">Zingiber officinale</name>
    <name type="common">Ginger</name>
    <name type="synonym">Amomum zingiber</name>
    <dbReference type="NCBI Taxonomy" id="94328"/>
    <lineage>
        <taxon>Eukaryota</taxon>
        <taxon>Viridiplantae</taxon>
        <taxon>Streptophyta</taxon>
        <taxon>Embryophyta</taxon>
        <taxon>Tracheophyta</taxon>
        <taxon>Spermatophyta</taxon>
        <taxon>Magnoliopsida</taxon>
        <taxon>Liliopsida</taxon>
        <taxon>Zingiberales</taxon>
        <taxon>Zingiberaceae</taxon>
        <taxon>Zingiber</taxon>
    </lineage>
</organism>
<evidence type="ECO:0000313" key="2">
    <source>
        <dbReference type="EMBL" id="KAG6491733.1"/>
    </source>
</evidence>
<feature type="region of interest" description="Disordered" evidence="1">
    <location>
        <begin position="47"/>
        <end position="134"/>
    </location>
</feature>
<keyword evidence="3" id="KW-1185">Reference proteome</keyword>
<name>A0A8J5KUY8_ZINOF</name>
<comment type="caution">
    <text evidence="2">The sequence shown here is derived from an EMBL/GenBank/DDBJ whole genome shotgun (WGS) entry which is preliminary data.</text>
</comment>
<protein>
    <submittedName>
        <fullName evidence="2">Uncharacterized protein</fullName>
    </submittedName>
</protein>
<sequence>MEVGGNDRLNAFVAEYGVSKETDIAVKYNTRHAAVYCERIQALADGRSWRDPPVVKETLGSGARKPPLASSASKGCNLTGDGGWDSWDSGNLTSSSDSRRNQSVGGFRAGRGGERGAQPPSRSRSTENIYSMGQLEASAANNESFFSRKVS</sequence>
<dbReference type="Proteomes" id="UP000734854">
    <property type="component" value="Unassembled WGS sequence"/>
</dbReference>
<gene>
    <name evidence="2" type="ORF">ZIOFF_046671</name>
</gene>
<dbReference type="AlphaFoldDB" id="A0A8J5KUY8"/>
<evidence type="ECO:0000256" key="1">
    <source>
        <dbReference type="SAM" id="MobiDB-lite"/>
    </source>
</evidence>
<dbReference type="EMBL" id="JACMSC010000013">
    <property type="protein sequence ID" value="KAG6491733.1"/>
    <property type="molecule type" value="Genomic_DNA"/>
</dbReference>
<evidence type="ECO:0000313" key="3">
    <source>
        <dbReference type="Proteomes" id="UP000734854"/>
    </source>
</evidence>
<accession>A0A8J5KUY8</accession>
<dbReference type="PANTHER" id="PTHR47021:SF4">
    <property type="entry name" value="ADP-RIBOSYLATION FACTOR GTPASE-ACTIVATING PROTEIN AGD6-RELATED"/>
    <property type="match status" value="1"/>
</dbReference>
<proteinExistence type="predicted"/>
<dbReference type="GO" id="GO:0016192">
    <property type="term" value="P:vesicle-mediated transport"/>
    <property type="evidence" value="ECO:0007669"/>
    <property type="project" value="InterPro"/>
</dbReference>
<feature type="compositionally biased region" description="Polar residues" evidence="1">
    <location>
        <begin position="120"/>
        <end position="131"/>
    </location>
</feature>